<dbReference type="Gene3D" id="2.60.120.10">
    <property type="entry name" value="Jelly Rolls"/>
    <property type="match status" value="1"/>
</dbReference>
<evidence type="ECO:0000259" key="1">
    <source>
        <dbReference type="Pfam" id="PF07883"/>
    </source>
</evidence>
<evidence type="ECO:0000313" key="3">
    <source>
        <dbReference type="Proteomes" id="UP000749010"/>
    </source>
</evidence>
<dbReference type="Proteomes" id="UP000749010">
    <property type="component" value="Unassembled WGS sequence"/>
</dbReference>
<reference evidence="2 3" key="1">
    <citation type="submission" date="2019-03" db="EMBL/GenBank/DDBJ databases">
        <title>Metabolic reconstructions from genomes of highly enriched 'Candidatus Accumulibacter' and 'Candidatus Competibacter' bioreactor populations.</title>
        <authorList>
            <person name="Annavajhala M.K."/>
            <person name="Welles L."/>
            <person name="Abbas B."/>
            <person name="Sorokin D."/>
            <person name="Park H."/>
            <person name="Van Loosdrecht M."/>
            <person name="Chandran K."/>
        </authorList>
    </citation>
    <scope>NUCLEOTIDE SEQUENCE [LARGE SCALE GENOMIC DNA]</scope>
    <source>
        <strain evidence="2 3">SBR_S</strain>
    </source>
</reference>
<name>A0ABX1TRZ3_9PROT</name>
<dbReference type="InterPro" id="IPR014710">
    <property type="entry name" value="RmlC-like_jellyroll"/>
</dbReference>
<dbReference type="InterPro" id="IPR011051">
    <property type="entry name" value="RmlC_Cupin_sf"/>
</dbReference>
<sequence length="562" mass="62661">MRLTLGMTVAGFPVHTPRRGNLTIQKHAMIGFTVVTENAKHCGTGAPIQRDRIKRVPVSRMAEAFTALPTGIPFSCSPDCRWQGVFAMYKPINEQSKDLIGEQDMLSRSALDAALRAYAEQPQFRSATGDEVIFDNPFHRPVRAQDLSFLDFSRPVDQDHVHALCSLMGNRMLFNIYEADLSFVGESLSQQAHTDRAAFYSTANRVLGERVRGALERHCFAWIDDALHDTDEEPASLIERSLAEFENSASAVAHTIEGSASSTRMAQLLAIQICGPLRARDFARQRYVVAGLDGHWNEWIAAAAGVVPAWRRAYPALANAAQLSTTPHAYWQFYLGSQLAVANYLARTLRAPSRFFEAAGAIVADRLCSLQLARCWREVFVSAFGSDMFWSSDEQGGGSDALCSEALKLLEKTPGAEQAECLNAFKRGLQGMCRVWVAANEDLGRQIAWAGHPAEHRALAEDYMRIIRDRALAVAMETYVEPSSERSTTHVHDTDRLLVIESGEMDFWHSYGQPLHFEPGDMIFVPKHRLHGSVVTTDQCVYHQPIVDAKLRELVDRLRSTH</sequence>
<dbReference type="InterPro" id="IPR013096">
    <property type="entry name" value="Cupin_2"/>
</dbReference>
<organism evidence="2 3">
    <name type="scientific">Candidatus Accumulibacter phosphatis</name>
    <dbReference type="NCBI Taxonomy" id="327160"/>
    <lineage>
        <taxon>Bacteria</taxon>
        <taxon>Pseudomonadati</taxon>
        <taxon>Pseudomonadota</taxon>
        <taxon>Betaproteobacteria</taxon>
        <taxon>Candidatus Accumulibacter</taxon>
    </lineage>
</organism>
<accession>A0ABX1TRZ3</accession>
<proteinExistence type="predicted"/>
<dbReference type="EMBL" id="SPMY01000011">
    <property type="protein sequence ID" value="NMQ27014.1"/>
    <property type="molecule type" value="Genomic_DNA"/>
</dbReference>
<keyword evidence="3" id="KW-1185">Reference proteome</keyword>
<comment type="caution">
    <text evidence="2">The sequence shown here is derived from an EMBL/GenBank/DDBJ whole genome shotgun (WGS) entry which is preliminary data.</text>
</comment>
<evidence type="ECO:0000313" key="2">
    <source>
        <dbReference type="EMBL" id="NMQ27014.1"/>
    </source>
</evidence>
<feature type="domain" description="Cupin type-2" evidence="1">
    <location>
        <begin position="480"/>
        <end position="538"/>
    </location>
</feature>
<protein>
    <submittedName>
        <fullName evidence="2">Cupin domain-containing protein</fullName>
    </submittedName>
</protein>
<dbReference type="Pfam" id="PF07883">
    <property type="entry name" value="Cupin_2"/>
    <property type="match status" value="1"/>
</dbReference>
<gene>
    <name evidence="2" type="ORF">E4Q23_04165</name>
</gene>
<dbReference type="SUPFAM" id="SSF51182">
    <property type="entry name" value="RmlC-like cupins"/>
    <property type="match status" value="1"/>
</dbReference>